<protein>
    <submittedName>
        <fullName evidence="1">Uncharacterized protein</fullName>
    </submittedName>
</protein>
<dbReference type="EMBL" id="JBIMZQ010000079">
    <property type="protein sequence ID" value="KAL3656537.1"/>
    <property type="molecule type" value="Genomic_DNA"/>
</dbReference>
<dbReference type="AlphaFoldDB" id="A0ABD3EQ30"/>
<proteinExistence type="predicted"/>
<keyword evidence="2" id="KW-1185">Reference proteome</keyword>
<accession>A0ABD3EQ30</accession>
<evidence type="ECO:0000313" key="1">
    <source>
        <dbReference type="EMBL" id="KAL3656537.1"/>
    </source>
</evidence>
<evidence type="ECO:0000313" key="2">
    <source>
        <dbReference type="Proteomes" id="UP001632037"/>
    </source>
</evidence>
<dbReference type="Proteomes" id="UP001632037">
    <property type="component" value="Unassembled WGS sequence"/>
</dbReference>
<reference evidence="1 2" key="1">
    <citation type="submission" date="2024-09" db="EMBL/GenBank/DDBJ databases">
        <title>Genome sequencing and assembly of Phytophthora oleae, isolate VK10A, causative agent of rot of olive drupes.</title>
        <authorList>
            <person name="Conti Taguali S."/>
            <person name="Riolo M."/>
            <person name="La Spada F."/>
            <person name="Cacciola S.O."/>
            <person name="Dionisio G."/>
        </authorList>
    </citation>
    <scope>NUCLEOTIDE SEQUENCE [LARGE SCALE GENOMIC DNA]</scope>
    <source>
        <strain evidence="1 2">VK10A</strain>
    </source>
</reference>
<comment type="caution">
    <text evidence="1">The sequence shown here is derived from an EMBL/GenBank/DDBJ whole genome shotgun (WGS) entry which is preliminary data.</text>
</comment>
<sequence length="62" mass="7092">MAPEVSMSNQASAQQHWLLDIKTEHQYLGLFSIEKLCAFNAYQERTSIYRVLAVIVLTTFGE</sequence>
<name>A0ABD3EQ30_9STRA</name>
<organism evidence="1 2">
    <name type="scientific">Phytophthora oleae</name>
    <dbReference type="NCBI Taxonomy" id="2107226"/>
    <lineage>
        <taxon>Eukaryota</taxon>
        <taxon>Sar</taxon>
        <taxon>Stramenopiles</taxon>
        <taxon>Oomycota</taxon>
        <taxon>Peronosporomycetes</taxon>
        <taxon>Peronosporales</taxon>
        <taxon>Peronosporaceae</taxon>
        <taxon>Phytophthora</taxon>
    </lineage>
</organism>
<gene>
    <name evidence="1" type="ORF">V7S43_018617</name>
</gene>